<dbReference type="PROSITE" id="PS50110">
    <property type="entry name" value="RESPONSE_REGULATORY"/>
    <property type="match status" value="1"/>
</dbReference>
<keyword evidence="3" id="KW-0805">Transcription regulation</keyword>
<evidence type="ECO:0000256" key="4">
    <source>
        <dbReference type="ARBA" id="ARBA00023125"/>
    </source>
</evidence>
<keyword evidence="4 7" id="KW-0238">DNA-binding</keyword>
<feature type="domain" description="OmpR/PhoB-type" evidence="9">
    <location>
        <begin position="124"/>
        <end position="220"/>
    </location>
</feature>
<dbReference type="Gene3D" id="3.40.50.2300">
    <property type="match status" value="1"/>
</dbReference>
<dbReference type="SUPFAM" id="SSF52172">
    <property type="entry name" value="CheY-like"/>
    <property type="match status" value="1"/>
</dbReference>
<dbReference type="KEGG" id="acib:ACBT_1425"/>
<dbReference type="SMART" id="SM00448">
    <property type="entry name" value="REC"/>
    <property type="match status" value="1"/>
</dbReference>
<dbReference type="GO" id="GO:0006355">
    <property type="term" value="P:regulation of DNA-templated transcription"/>
    <property type="evidence" value="ECO:0007669"/>
    <property type="project" value="InterPro"/>
</dbReference>
<dbReference type="OrthoDB" id="8912111at2"/>
<dbReference type="InterPro" id="IPR001867">
    <property type="entry name" value="OmpR/PhoB-type_DNA-bd"/>
</dbReference>
<dbReference type="Pfam" id="PF00072">
    <property type="entry name" value="Response_reg"/>
    <property type="match status" value="1"/>
</dbReference>
<dbReference type="EMBL" id="CP054051">
    <property type="protein sequence ID" value="QKJ27331.1"/>
    <property type="molecule type" value="Genomic_DNA"/>
</dbReference>
<evidence type="ECO:0000313" key="11">
    <source>
        <dbReference type="EMBL" id="TLS95615.1"/>
    </source>
</evidence>
<keyword evidence="2" id="KW-0902">Two-component regulatory system</keyword>
<name>A0A5J6RKF0_9BACT</name>
<keyword evidence="1 6" id="KW-0597">Phosphoprotein</keyword>
<feature type="domain" description="Response regulatory" evidence="8">
    <location>
        <begin position="3"/>
        <end position="117"/>
    </location>
</feature>
<dbReference type="Proteomes" id="UP000509513">
    <property type="component" value="Chromosome"/>
</dbReference>
<evidence type="ECO:0000256" key="2">
    <source>
        <dbReference type="ARBA" id="ARBA00023012"/>
    </source>
</evidence>
<dbReference type="Pfam" id="PF00486">
    <property type="entry name" value="Trans_reg_C"/>
    <property type="match status" value="1"/>
</dbReference>
<dbReference type="EMBL" id="VBUC01000043">
    <property type="protein sequence ID" value="TLS95615.1"/>
    <property type="molecule type" value="Genomic_DNA"/>
</dbReference>
<dbReference type="Gene3D" id="1.10.10.10">
    <property type="entry name" value="Winged helix-like DNA-binding domain superfamily/Winged helix DNA-binding domain"/>
    <property type="match status" value="1"/>
</dbReference>
<evidence type="ECO:0000313" key="10">
    <source>
        <dbReference type="EMBL" id="QKJ27331.1"/>
    </source>
</evidence>
<reference evidence="10 13" key="2">
    <citation type="submission" date="2020-05" db="EMBL/GenBank/DDBJ databases">
        <title>Complete genome sequencing of Campylobacter and Arcobacter type strains.</title>
        <authorList>
            <person name="Miller W.G."/>
            <person name="Yee E."/>
        </authorList>
    </citation>
    <scope>NUCLEOTIDE SEQUENCE [LARGE SCALE GENOMIC DNA]</scope>
    <source>
        <strain evidence="10 13">LMG 21996</strain>
    </source>
</reference>
<dbReference type="Proteomes" id="UP000305417">
    <property type="component" value="Unassembled WGS sequence"/>
</dbReference>
<dbReference type="PANTHER" id="PTHR48111:SF22">
    <property type="entry name" value="REGULATOR OF RPOS"/>
    <property type="match status" value="1"/>
</dbReference>
<evidence type="ECO:0000256" key="3">
    <source>
        <dbReference type="ARBA" id="ARBA00023015"/>
    </source>
</evidence>
<reference evidence="11 12" key="1">
    <citation type="submission" date="2019-05" db="EMBL/GenBank/DDBJ databases">
        <title>Arcobacter cibarius and Arcobacter thereius providing challenges in identification an antibiotic susceptibility and Quinolone resistance.</title>
        <authorList>
            <person name="Busch A."/>
            <person name="Hanel I."/>
            <person name="Hotzel H."/>
            <person name="Tomaso H."/>
        </authorList>
    </citation>
    <scope>NUCLEOTIDE SEQUENCE [LARGE SCALE GENOMIC DNA]</scope>
    <source>
        <strain evidence="11 12">16CS0831-2</strain>
    </source>
</reference>
<dbReference type="AlphaFoldDB" id="A0A5J6RKF0"/>
<dbReference type="InterPro" id="IPR011006">
    <property type="entry name" value="CheY-like_superfamily"/>
</dbReference>
<evidence type="ECO:0000259" key="8">
    <source>
        <dbReference type="PROSITE" id="PS50110"/>
    </source>
</evidence>
<dbReference type="InterPro" id="IPR039420">
    <property type="entry name" value="WalR-like"/>
</dbReference>
<dbReference type="InterPro" id="IPR036388">
    <property type="entry name" value="WH-like_DNA-bd_sf"/>
</dbReference>
<dbReference type="InterPro" id="IPR001789">
    <property type="entry name" value="Sig_transdc_resp-reg_receiver"/>
</dbReference>
<accession>A0A5J6RKF0</accession>
<feature type="DNA-binding region" description="OmpR/PhoB-type" evidence="7">
    <location>
        <begin position="124"/>
        <end position="220"/>
    </location>
</feature>
<dbReference type="PANTHER" id="PTHR48111">
    <property type="entry name" value="REGULATOR OF RPOS"/>
    <property type="match status" value="1"/>
</dbReference>
<protein>
    <submittedName>
        <fullName evidence="11">Response regulator transcription factor</fullName>
    </submittedName>
    <submittedName>
        <fullName evidence="10">Two-component system response regulator</fullName>
    </submittedName>
</protein>
<dbReference type="GO" id="GO:0005829">
    <property type="term" value="C:cytosol"/>
    <property type="evidence" value="ECO:0007669"/>
    <property type="project" value="TreeGrafter"/>
</dbReference>
<sequence length="220" mass="25524">MYKILILEDDTLFANSLEDFLTSEEFLVDIAKDGEEALSLNYEHNYDLYIFDINVPKIDGLELLKLLRQNNDKTATIFLTSYKDKDTLKDAFLKGCDDYIRKPVDLDELLFRIKAVLKRNKKEFETIVLSENIVFNPVSKRVFESGVDMNLPIKVLELLELFLENKNEIVSKDMIISKLWSASQAYSEGSIRVYINQVKKLFENKDAIINVKGIGYKLEF</sequence>
<evidence type="ECO:0000259" key="9">
    <source>
        <dbReference type="PROSITE" id="PS51755"/>
    </source>
</evidence>
<dbReference type="GO" id="GO:0000976">
    <property type="term" value="F:transcription cis-regulatory region binding"/>
    <property type="evidence" value="ECO:0007669"/>
    <property type="project" value="TreeGrafter"/>
</dbReference>
<evidence type="ECO:0000313" key="13">
    <source>
        <dbReference type="Proteomes" id="UP000509513"/>
    </source>
</evidence>
<evidence type="ECO:0000313" key="12">
    <source>
        <dbReference type="Proteomes" id="UP000305417"/>
    </source>
</evidence>
<dbReference type="STRING" id="1442598.GCA_000522465_00988"/>
<evidence type="ECO:0000256" key="1">
    <source>
        <dbReference type="ARBA" id="ARBA00022553"/>
    </source>
</evidence>
<dbReference type="PROSITE" id="PS51755">
    <property type="entry name" value="OMPR_PHOB"/>
    <property type="match status" value="1"/>
</dbReference>
<evidence type="ECO:0000256" key="6">
    <source>
        <dbReference type="PROSITE-ProRule" id="PRU00169"/>
    </source>
</evidence>
<evidence type="ECO:0000256" key="5">
    <source>
        <dbReference type="ARBA" id="ARBA00023163"/>
    </source>
</evidence>
<organism evidence="10 13">
    <name type="scientific">Aliarcobacter cibarius</name>
    <dbReference type="NCBI Taxonomy" id="255507"/>
    <lineage>
        <taxon>Bacteria</taxon>
        <taxon>Pseudomonadati</taxon>
        <taxon>Campylobacterota</taxon>
        <taxon>Epsilonproteobacteria</taxon>
        <taxon>Campylobacterales</taxon>
        <taxon>Arcobacteraceae</taxon>
        <taxon>Aliarcobacter</taxon>
    </lineage>
</organism>
<evidence type="ECO:0000256" key="7">
    <source>
        <dbReference type="PROSITE-ProRule" id="PRU01091"/>
    </source>
</evidence>
<keyword evidence="12" id="KW-1185">Reference proteome</keyword>
<keyword evidence="5" id="KW-0804">Transcription</keyword>
<gene>
    <name evidence="10" type="ORF">ACBT_1425</name>
    <name evidence="11" type="ORF">FE247_10855</name>
</gene>
<dbReference type="GO" id="GO:0032993">
    <property type="term" value="C:protein-DNA complex"/>
    <property type="evidence" value="ECO:0007669"/>
    <property type="project" value="TreeGrafter"/>
</dbReference>
<dbReference type="GO" id="GO:0000156">
    <property type="term" value="F:phosphorelay response regulator activity"/>
    <property type="evidence" value="ECO:0007669"/>
    <property type="project" value="TreeGrafter"/>
</dbReference>
<feature type="modified residue" description="4-aspartylphosphate" evidence="6">
    <location>
        <position position="52"/>
    </location>
</feature>
<proteinExistence type="predicted"/>
<dbReference type="SMART" id="SM00862">
    <property type="entry name" value="Trans_reg_C"/>
    <property type="match status" value="1"/>
</dbReference>
<dbReference type="RefSeq" id="WP_024775118.1">
    <property type="nucleotide sequence ID" value="NZ_CP043857.1"/>
</dbReference>